<evidence type="ECO:0000313" key="2">
    <source>
        <dbReference type="EMBL" id="KAL1116995.1"/>
    </source>
</evidence>
<feature type="region of interest" description="Disordered" evidence="1">
    <location>
        <begin position="1"/>
        <end position="20"/>
    </location>
</feature>
<name>A0ABD0Y2X1_9HEMI</name>
<sequence>MERKKNTGKGPGFTLRNPATASKREAENLGIVHRRGTVISSSNSILLPQKYLKYGSADRVISYFLRGRFLEGKGDEIDETERAKQRLNDGQKVVLLLPRPHSARIDTRHVLLHQLRAAFHWLPQERNELCTLGGESDVREKNCKAPTASQVYERLSSSPRVFQVLGHSLTPSITPFGGDNNVLINREYWKCRRKPSGAHPMPCRPSYRREKGRDPREIRLWTKRDLKPKIGVAHHIMEANCQRRRPPTPPSYNPHVITSPFLQSCNCRLTAIF</sequence>
<gene>
    <name evidence="2" type="ORF">AAG570_004323</name>
</gene>
<dbReference type="AlphaFoldDB" id="A0ABD0Y2X1"/>
<accession>A0ABD0Y2X1</accession>
<dbReference type="Proteomes" id="UP001558652">
    <property type="component" value="Unassembled WGS sequence"/>
</dbReference>
<comment type="caution">
    <text evidence="2">The sequence shown here is derived from an EMBL/GenBank/DDBJ whole genome shotgun (WGS) entry which is preliminary data.</text>
</comment>
<proteinExistence type="predicted"/>
<organism evidence="2 3">
    <name type="scientific">Ranatra chinensis</name>
    <dbReference type="NCBI Taxonomy" id="642074"/>
    <lineage>
        <taxon>Eukaryota</taxon>
        <taxon>Metazoa</taxon>
        <taxon>Ecdysozoa</taxon>
        <taxon>Arthropoda</taxon>
        <taxon>Hexapoda</taxon>
        <taxon>Insecta</taxon>
        <taxon>Pterygota</taxon>
        <taxon>Neoptera</taxon>
        <taxon>Paraneoptera</taxon>
        <taxon>Hemiptera</taxon>
        <taxon>Heteroptera</taxon>
        <taxon>Panheteroptera</taxon>
        <taxon>Nepomorpha</taxon>
        <taxon>Nepidae</taxon>
        <taxon>Ranatrinae</taxon>
        <taxon>Ranatra</taxon>
    </lineage>
</organism>
<evidence type="ECO:0000313" key="3">
    <source>
        <dbReference type="Proteomes" id="UP001558652"/>
    </source>
</evidence>
<dbReference type="EMBL" id="JBFDAA010000016">
    <property type="protein sequence ID" value="KAL1116995.1"/>
    <property type="molecule type" value="Genomic_DNA"/>
</dbReference>
<protein>
    <submittedName>
        <fullName evidence="2">Uncharacterized protein</fullName>
    </submittedName>
</protein>
<evidence type="ECO:0000256" key="1">
    <source>
        <dbReference type="SAM" id="MobiDB-lite"/>
    </source>
</evidence>
<reference evidence="2 3" key="1">
    <citation type="submission" date="2024-07" db="EMBL/GenBank/DDBJ databases">
        <title>Chromosome-level genome assembly of the water stick insect Ranatra chinensis (Heteroptera: Nepidae).</title>
        <authorList>
            <person name="Liu X."/>
        </authorList>
    </citation>
    <scope>NUCLEOTIDE SEQUENCE [LARGE SCALE GENOMIC DNA]</scope>
    <source>
        <strain evidence="2">Cailab_2021Rc</strain>
        <tissue evidence="2">Muscle</tissue>
    </source>
</reference>
<keyword evidence="3" id="KW-1185">Reference proteome</keyword>